<gene>
    <name evidence="1" type="ORF">IAC06_05375</name>
</gene>
<name>A0A9D9HIU9_9BACT</name>
<reference evidence="1" key="1">
    <citation type="submission" date="2020-10" db="EMBL/GenBank/DDBJ databases">
        <authorList>
            <person name="Gilroy R."/>
        </authorList>
    </citation>
    <scope>NUCLEOTIDE SEQUENCE</scope>
    <source>
        <strain evidence="1">B1-20833</strain>
    </source>
</reference>
<accession>A0A9D9HIU9</accession>
<dbReference type="Proteomes" id="UP000823661">
    <property type="component" value="Unassembled WGS sequence"/>
</dbReference>
<evidence type="ECO:0000313" key="1">
    <source>
        <dbReference type="EMBL" id="MBO8452297.1"/>
    </source>
</evidence>
<organism evidence="1 2">
    <name type="scientific">Candidatus Cryptobacteroides intestinavium</name>
    <dbReference type="NCBI Taxonomy" id="2840766"/>
    <lineage>
        <taxon>Bacteria</taxon>
        <taxon>Pseudomonadati</taxon>
        <taxon>Bacteroidota</taxon>
        <taxon>Bacteroidia</taxon>
        <taxon>Bacteroidales</taxon>
        <taxon>Candidatus Cryptobacteroides</taxon>
    </lineage>
</organism>
<comment type="caution">
    <text evidence="1">The sequence shown here is derived from an EMBL/GenBank/DDBJ whole genome shotgun (WGS) entry which is preliminary data.</text>
</comment>
<dbReference type="SUPFAM" id="SSF69304">
    <property type="entry name" value="Tricorn protease N-terminal domain"/>
    <property type="match status" value="1"/>
</dbReference>
<sequence length="282" mass="32651">MRKYYLMIMISLVLQACGTRDENILIVKDIRPAESVKTEIIDVPGLFHPTRLYRFGDKLLMKDDISKECQMYIYDLRSGELTRARRKGRGPGESIGAFYFAMTLPDSVVVVNDITLVNMLEMPLDSLDKDWYISTRKTTGMVDGINSGAICGYEDNNLLVMASYEDARFVVYDLKDTSVVRKIVYSPDTVHGKCDRLVMTSYGGVIKYSPVQKKSVIACRFADQLEIYNFAKNTKTFRCFQRHLRIYIRPHNDTKIWETYSKLFLQSVSFCCRLFRAEHVRR</sequence>
<reference evidence="1" key="2">
    <citation type="journal article" date="2021" name="PeerJ">
        <title>Extensive microbial diversity within the chicken gut microbiome revealed by metagenomics and culture.</title>
        <authorList>
            <person name="Gilroy R."/>
            <person name="Ravi A."/>
            <person name="Getino M."/>
            <person name="Pursley I."/>
            <person name="Horton D.L."/>
            <person name="Alikhan N.F."/>
            <person name="Baker D."/>
            <person name="Gharbi K."/>
            <person name="Hall N."/>
            <person name="Watson M."/>
            <person name="Adriaenssens E.M."/>
            <person name="Foster-Nyarko E."/>
            <person name="Jarju S."/>
            <person name="Secka A."/>
            <person name="Antonio M."/>
            <person name="Oren A."/>
            <person name="Chaudhuri R.R."/>
            <person name="La Ragione R."/>
            <person name="Hildebrand F."/>
            <person name="Pallen M.J."/>
        </authorList>
    </citation>
    <scope>NUCLEOTIDE SEQUENCE</scope>
    <source>
        <strain evidence="1">B1-20833</strain>
    </source>
</reference>
<dbReference type="PROSITE" id="PS51257">
    <property type="entry name" value="PROKAR_LIPOPROTEIN"/>
    <property type="match status" value="1"/>
</dbReference>
<evidence type="ECO:0000313" key="2">
    <source>
        <dbReference type="Proteomes" id="UP000823661"/>
    </source>
</evidence>
<dbReference type="AlphaFoldDB" id="A0A9D9HIU9"/>
<evidence type="ECO:0008006" key="3">
    <source>
        <dbReference type="Google" id="ProtNLM"/>
    </source>
</evidence>
<dbReference type="EMBL" id="JADIMI010000052">
    <property type="protein sequence ID" value="MBO8452297.1"/>
    <property type="molecule type" value="Genomic_DNA"/>
</dbReference>
<protein>
    <recommendedName>
        <fullName evidence="3">Lipoprotein</fullName>
    </recommendedName>
</protein>
<proteinExistence type="predicted"/>